<dbReference type="Proteomes" id="UP001107558">
    <property type="component" value="Chromosome 2"/>
</dbReference>
<protein>
    <submittedName>
        <fullName evidence="2">Uncharacterized protein</fullName>
    </submittedName>
</protein>
<proteinExistence type="predicted"/>
<feature type="compositionally biased region" description="Polar residues" evidence="1">
    <location>
        <begin position="66"/>
        <end position="75"/>
    </location>
</feature>
<evidence type="ECO:0000313" key="3">
    <source>
        <dbReference type="Proteomes" id="UP001107558"/>
    </source>
</evidence>
<dbReference type="AlphaFoldDB" id="A0A9J6C2W2"/>
<accession>A0A9J6C2W2</accession>
<organism evidence="2 3">
    <name type="scientific">Polypedilum vanderplanki</name>
    <name type="common">Sleeping chironomid midge</name>
    <dbReference type="NCBI Taxonomy" id="319348"/>
    <lineage>
        <taxon>Eukaryota</taxon>
        <taxon>Metazoa</taxon>
        <taxon>Ecdysozoa</taxon>
        <taxon>Arthropoda</taxon>
        <taxon>Hexapoda</taxon>
        <taxon>Insecta</taxon>
        <taxon>Pterygota</taxon>
        <taxon>Neoptera</taxon>
        <taxon>Endopterygota</taxon>
        <taxon>Diptera</taxon>
        <taxon>Nematocera</taxon>
        <taxon>Chironomoidea</taxon>
        <taxon>Chironomidae</taxon>
        <taxon>Chironominae</taxon>
        <taxon>Polypedilum</taxon>
        <taxon>Polypedilum</taxon>
    </lineage>
</organism>
<reference evidence="2" key="1">
    <citation type="submission" date="2021-03" db="EMBL/GenBank/DDBJ databases">
        <title>Chromosome level genome of the anhydrobiotic midge Polypedilum vanderplanki.</title>
        <authorList>
            <person name="Yoshida Y."/>
            <person name="Kikawada T."/>
            <person name="Gusev O."/>
        </authorList>
    </citation>
    <scope>NUCLEOTIDE SEQUENCE</scope>
    <source>
        <strain evidence="2">NIAS01</strain>
        <tissue evidence="2">Whole body or cell culture</tissue>
    </source>
</reference>
<keyword evidence="3" id="KW-1185">Reference proteome</keyword>
<comment type="caution">
    <text evidence="2">The sequence shown here is derived from an EMBL/GenBank/DDBJ whole genome shotgun (WGS) entry which is preliminary data.</text>
</comment>
<name>A0A9J6C2W2_POLVA</name>
<evidence type="ECO:0000256" key="1">
    <source>
        <dbReference type="SAM" id="MobiDB-lite"/>
    </source>
</evidence>
<sequence>MATEEKKQESIILKEPLQVPIEVPEKKIIAVEQEHSQTKVAVGSENNTEGDKDMNISMETDDVIPPNNQTAEAEA</sequence>
<evidence type="ECO:0000313" key="2">
    <source>
        <dbReference type="EMBL" id="KAG5676505.1"/>
    </source>
</evidence>
<gene>
    <name evidence="2" type="ORF">PVAND_006336</name>
</gene>
<feature type="region of interest" description="Disordered" evidence="1">
    <location>
        <begin position="36"/>
        <end position="75"/>
    </location>
</feature>
<dbReference type="EMBL" id="JADBJN010000002">
    <property type="protein sequence ID" value="KAG5676505.1"/>
    <property type="molecule type" value="Genomic_DNA"/>
</dbReference>